<dbReference type="OrthoDB" id="5816879at2759"/>
<dbReference type="FunCoup" id="G0P2J7">
    <property type="interactions" value="1049"/>
</dbReference>
<dbReference type="EMBL" id="GL380027">
    <property type="protein sequence ID" value="EGT43315.1"/>
    <property type="molecule type" value="Genomic_DNA"/>
</dbReference>
<dbReference type="HOGENOM" id="CLU_045736_3_0_1"/>
<dbReference type="CDD" id="cd00037">
    <property type="entry name" value="CLECT"/>
    <property type="match status" value="1"/>
</dbReference>
<evidence type="ECO:0000313" key="3">
    <source>
        <dbReference type="EMBL" id="EGT43315.1"/>
    </source>
</evidence>
<dbReference type="InterPro" id="IPR016187">
    <property type="entry name" value="CTDL_fold"/>
</dbReference>
<gene>
    <name evidence="3" type="ORF">CAEBREN_04468</name>
</gene>
<dbReference type="eggNOG" id="ENOG502THP4">
    <property type="taxonomic scope" value="Eukaryota"/>
</dbReference>
<dbReference type="Proteomes" id="UP000008068">
    <property type="component" value="Unassembled WGS sequence"/>
</dbReference>
<dbReference type="PANTHER" id="PTHR47629:SF7">
    <property type="entry name" value="PAN-3 DOMAIN-CONTAINING PROTEIN"/>
    <property type="match status" value="1"/>
</dbReference>
<dbReference type="InterPro" id="IPR006583">
    <property type="entry name" value="PAN-3_domain"/>
</dbReference>
<feature type="chain" id="PRO_5003406671" description="PAN-3 domain-containing protein" evidence="1">
    <location>
        <begin position="20"/>
        <end position="313"/>
    </location>
</feature>
<proteinExistence type="predicted"/>
<name>G0P2J7_CAEBE</name>
<sequence length="313" mass="34500">MFRLFFVLFLAHPVMEANASATMLLFWGYPNPSSRFCRDKSPAGAFENCVDLCLGSDPCMLAFGNDSTCIICDIFTIKYIAQSNYSENTKIAIKVNQQNQCPGDVQSIQYTKSDPYGNSYELSFNGSSWTVTYPKSCPLGGFRMFPRTVGPYCIQVWRTTALTTRNDALATCKKQSKGAGYLSGITSSAEIDYILDMSQLLVRNVTNYDYLAVWISGLMKPECQPTQGAGCSGINAFKEFPGQTTFDYYNFPTGYPNFAMRGTGDVYLRCLQLLMAQQKSAFDGKVINAACEYACNEAETICSHLVACGASAI</sequence>
<dbReference type="InParanoid" id="G0P2J7"/>
<dbReference type="SUPFAM" id="SSF56436">
    <property type="entry name" value="C-type lectin-like"/>
    <property type="match status" value="1"/>
</dbReference>
<keyword evidence="1" id="KW-0732">Signal</keyword>
<dbReference type="Pfam" id="PF08277">
    <property type="entry name" value="PAN_3"/>
    <property type="match status" value="1"/>
</dbReference>
<reference evidence="4" key="1">
    <citation type="submission" date="2011-07" db="EMBL/GenBank/DDBJ databases">
        <authorList>
            <consortium name="Caenorhabditis brenneri Sequencing and Analysis Consortium"/>
            <person name="Wilson R.K."/>
        </authorList>
    </citation>
    <scope>NUCLEOTIDE SEQUENCE [LARGE SCALE GENOMIC DNA]</scope>
    <source>
        <strain evidence="4">PB2801</strain>
    </source>
</reference>
<protein>
    <recommendedName>
        <fullName evidence="2">PAN-3 domain-containing protein</fullName>
    </recommendedName>
</protein>
<dbReference type="OMA" id="IMRSACQ"/>
<dbReference type="AlphaFoldDB" id="G0P2J7"/>
<evidence type="ECO:0000259" key="2">
    <source>
        <dbReference type="SMART" id="SM00605"/>
    </source>
</evidence>
<organism evidence="4">
    <name type="scientific">Caenorhabditis brenneri</name>
    <name type="common">Nematode worm</name>
    <dbReference type="NCBI Taxonomy" id="135651"/>
    <lineage>
        <taxon>Eukaryota</taxon>
        <taxon>Metazoa</taxon>
        <taxon>Ecdysozoa</taxon>
        <taxon>Nematoda</taxon>
        <taxon>Chromadorea</taxon>
        <taxon>Rhabditida</taxon>
        <taxon>Rhabditina</taxon>
        <taxon>Rhabditomorpha</taxon>
        <taxon>Rhabditoidea</taxon>
        <taxon>Rhabditidae</taxon>
        <taxon>Peloderinae</taxon>
        <taxon>Caenorhabditis</taxon>
    </lineage>
</organism>
<dbReference type="PANTHER" id="PTHR47629">
    <property type="entry name" value="C-TYPE LECTIN-RELATED"/>
    <property type="match status" value="1"/>
</dbReference>
<keyword evidence="4" id="KW-1185">Reference proteome</keyword>
<accession>G0P2J7</accession>
<evidence type="ECO:0000313" key="4">
    <source>
        <dbReference type="Proteomes" id="UP000008068"/>
    </source>
</evidence>
<feature type="domain" description="PAN-3" evidence="2">
    <location>
        <begin position="1"/>
        <end position="133"/>
    </location>
</feature>
<dbReference type="SMART" id="SM00605">
    <property type="entry name" value="CW"/>
    <property type="match status" value="1"/>
</dbReference>
<evidence type="ECO:0000256" key="1">
    <source>
        <dbReference type="SAM" id="SignalP"/>
    </source>
</evidence>
<feature type="signal peptide" evidence="1">
    <location>
        <begin position="1"/>
        <end position="19"/>
    </location>
</feature>